<evidence type="ECO:0000256" key="1">
    <source>
        <dbReference type="ARBA" id="ARBA00022679"/>
    </source>
</evidence>
<dbReference type="PROSITE" id="PS50110">
    <property type="entry name" value="RESPONSE_REGULATORY"/>
    <property type="match status" value="1"/>
</dbReference>
<evidence type="ECO:0000313" key="7">
    <source>
        <dbReference type="Proteomes" id="UP001320544"/>
    </source>
</evidence>
<evidence type="ECO:0000256" key="3">
    <source>
        <dbReference type="PROSITE-ProRule" id="PRU00169"/>
    </source>
</evidence>
<dbReference type="InterPro" id="IPR029787">
    <property type="entry name" value="Nucleotide_cyclase"/>
</dbReference>
<gene>
    <name evidence="6" type="ORF">CE91St30_31340</name>
</gene>
<keyword evidence="3" id="KW-0597">Phosphoprotein</keyword>
<keyword evidence="1" id="KW-0808">Transferase</keyword>
<dbReference type="InterPro" id="IPR000014">
    <property type="entry name" value="PAS"/>
</dbReference>
<dbReference type="InterPro" id="IPR035965">
    <property type="entry name" value="PAS-like_dom_sf"/>
</dbReference>
<keyword evidence="2" id="KW-0418">Kinase</keyword>
<keyword evidence="7" id="KW-1185">Reference proteome</keyword>
<sequence length="611" mass="67999">MIGVNAVEESPRAVLLFTCCPPTDYEAMRDMLEPDYCTEYAPDVDIALEIVRNEPVAAIFCDFSAPECPKLLENLRSTESLARLPILALESTGSEEAQCAALDQGAEDVIAKTTSPRLARTRIQNALRRASSCAPAGDVPSVALADQRRAEAQVQETNEQLRFLNETSRYLLVGTTDSDDAIHQTLEKTREYFDGDRAYIFELDDAHQESNNTYESCAQGVPSVKDGLQHVPYSLQEYALNVLGAGGTISLDNVHRIATSGLNESNIITDQGIHGIILVPLLTGTKLIGFMGVDNPARNITHVNHLASLGDYITAILQRRDSEAQILHDNRVLQDIMNDMPGGFVQQRVSPDGRTVPIFINEEFCRMSGMSHDECVEFYSTDGFTGVHPDDNAMAKAALERLITTRETITLRLRLIRGDGSYVPMQAFYRVTDDRDDNLLLSGYYTDLTEQLATEEREMAEHDELTGLFNRTKLARMKASKYQVLSSCGVLFFDVNHLKTVNDTQGHDQGDTLLRIVADSILSITDDRIHGYRYGGDEFLVVACNGEEDELPKLVERWKSHMDALAEDRKITATAAVGCCWSEAPFTLNDLVHRADQAMYTEKHRTRQTAE</sequence>
<dbReference type="InterPro" id="IPR001789">
    <property type="entry name" value="Sig_transdc_resp-reg_receiver"/>
</dbReference>
<accession>A0ABN6MMD9</accession>
<dbReference type="CDD" id="cd00130">
    <property type="entry name" value="PAS"/>
    <property type="match status" value="1"/>
</dbReference>
<feature type="modified residue" description="4-aspartylphosphate" evidence="3">
    <location>
        <position position="62"/>
    </location>
</feature>
<organism evidence="6 7">
    <name type="scientific">Raoultibacter timonensis</name>
    <dbReference type="NCBI Taxonomy" id="1907662"/>
    <lineage>
        <taxon>Bacteria</taxon>
        <taxon>Bacillati</taxon>
        <taxon>Actinomycetota</taxon>
        <taxon>Coriobacteriia</taxon>
        <taxon>Eggerthellales</taxon>
        <taxon>Eggerthellaceae</taxon>
        <taxon>Raoultibacter</taxon>
    </lineage>
</organism>
<dbReference type="EMBL" id="AP025564">
    <property type="protein sequence ID" value="BDE97801.1"/>
    <property type="molecule type" value="Genomic_DNA"/>
</dbReference>
<dbReference type="InterPro" id="IPR003018">
    <property type="entry name" value="GAF"/>
</dbReference>
<dbReference type="InterPro" id="IPR011006">
    <property type="entry name" value="CheY-like_superfamily"/>
</dbReference>
<dbReference type="InterPro" id="IPR013655">
    <property type="entry name" value="PAS_fold_3"/>
</dbReference>
<evidence type="ECO:0000256" key="2">
    <source>
        <dbReference type="ARBA" id="ARBA00022777"/>
    </source>
</evidence>
<dbReference type="RefSeq" id="WP_244387229.1">
    <property type="nucleotide sequence ID" value="NZ_AP025564.1"/>
</dbReference>
<evidence type="ECO:0000259" key="4">
    <source>
        <dbReference type="PROSITE" id="PS50110"/>
    </source>
</evidence>
<dbReference type="Pfam" id="PF08447">
    <property type="entry name" value="PAS_3"/>
    <property type="match status" value="1"/>
</dbReference>
<feature type="domain" description="GGDEF" evidence="5">
    <location>
        <begin position="486"/>
        <end position="611"/>
    </location>
</feature>
<evidence type="ECO:0008006" key="8">
    <source>
        <dbReference type="Google" id="ProtNLM"/>
    </source>
</evidence>
<dbReference type="Gene3D" id="3.40.50.2300">
    <property type="match status" value="1"/>
</dbReference>
<evidence type="ECO:0000313" key="6">
    <source>
        <dbReference type="EMBL" id="BDE97801.1"/>
    </source>
</evidence>
<dbReference type="NCBIfam" id="TIGR00229">
    <property type="entry name" value="sensory_box"/>
    <property type="match status" value="1"/>
</dbReference>
<dbReference type="Gene3D" id="3.30.450.20">
    <property type="entry name" value="PAS domain"/>
    <property type="match status" value="1"/>
</dbReference>
<name>A0ABN6MMD9_9ACTN</name>
<dbReference type="Pfam" id="PF01590">
    <property type="entry name" value="GAF"/>
    <property type="match status" value="1"/>
</dbReference>
<dbReference type="SUPFAM" id="SSF55781">
    <property type="entry name" value="GAF domain-like"/>
    <property type="match status" value="1"/>
</dbReference>
<protein>
    <recommendedName>
        <fullName evidence="8">PAS domain S-box-containing protein/diguanylate cyclase (GGDEF)-like protein</fullName>
    </recommendedName>
</protein>
<dbReference type="InterPro" id="IPR000160">
    <property type="entry name" value="GGDEF_dom"/>
</dbReference>
<dbReference type="PANTHER" id="PTHR44757">
    <property type="entry name" value="DIGUANYLATE CYCLASE DGCP"/>
    <property type="match status" value="1"/>
</dbReference>
<dbReference type="InterPro" id="IPR043128">
    <property type="entry name" value="Rev_trsase/Diguanyl_cyclase"/>
</dbReference>
<dbReference type="SUPFAM" id="SSF55073">
    <property type="entry name" value="Nucleotide cyclase"/>
    <property type="match status" value="1"/>
</dbReference>
<dbReference type="CDD" id="cd01949">
    <property type="entry name" value="GGDEF"/>
    <property type="match status" value="1"/>
</dbReference>
<dbReference type="InterPro" id="IPR029016">
    <property type="entry name" value="GAF-like_dom_sf"/>
</dbReference>
<dbReference type="Pfam" id="PF00990">
    <property type="entry name" value="GGDEF"/>
    <property type="match status" value="1"/>
</dbReference>
<reference evidence="6 7" key="1">
    <citation type="submission" date="2022-01" db="EMBL/GenBank/DDBJ databases">
        <title>Novel bile acid biosynthetic pathways are enriched in the microbiome of centenarians.</title>
        <authorList>
            <person name="Sato Y."/>
            <person name="Atarashi K."/>
            <person name="Plichta R.D."/>
            <person name="Arai Y."/>
            <person name="Sasajima S."/>
            <person name="Kearney M.S."/>
            <person name="Suda W."/>
            <person name="Takeshita K."/>
            <person name="Sasaki T."/>
            <person name="Okamoto S."/>
            <person name="Skelly N.A."/>
            <person name="Okamura Y."/>
            <person name="Vlamakis H."/>
            <person name="Li Y."/>
            <person name="Tanoue T."/>
            <person name="Takei H."/>
            <person name="Nittono H."/>
            <person name="Narushima S."/>
            <person name="Irie J."/>
            <person name="Itoh H."/>
            <person name="Moriya K."/>
            <person name="Sugiura Y."/>
            <person name="Suematsu M."/>
            <person name="Moritoki N."/>
            <person name="Shibata S."/>
            <person name="Littman R.D."/>
            <person name="Fischbach A.M."/>
            <person name="Uwamino Y."/>
            <person name="Inoue T."/>
            <person name="Honda A."/>
            <person name="Hattori M."/>
            <person name="Murai T."/>
            <person name="Xavier J.R."/>
            <person name="Hirose N."/>
            <person name="Honda K."/>
        </authorList>
    </citation>
    <scope>NUCLEOTIDE SEQUENCE [LARGE SCALE GENOMIC DNA]</scope>
    <source>
        <strain evidence="6 7">CE91-St30</strain>
    </source>
</reference>
<dbReference type="SUPFAM" id="SSF55785">
    <property type="entry name" value="PYP-like sensor domain (PAS domain)"/>
    <property type="match status" value="1"/>
</dbReference>
<dbReference type="NCBIfam" id="TIGR00254">
    <property type="entry name" value="GGDEF"/>
    <property type="match status" value="1"/>
</dbReference>
<dbReference type="Gene3D" id="3.30.450.40">
    <property type="match status" value="1"/>
</dbReference>
<dbReference type="PANTHER" id="PTHR44757:SF2">
    <property type="entry name" value="BIOFILM ARCHITECTURE MAINTENANCE PROTEIN MBAA"/>
    <property type="match status" value="1"/>
</dbReference>
<proteinExistence type="predicted"/>
<feature type="domain" description="Response regulatory" evidence="4">
    <location>
        <begin position="14"/>
        <end position="127"/>
    </location>
</feature>
<evidence type="ECO:0000259" key="5">
    <source>
        <dbReference type="PROSITE" id="PS50887"/>
    </source>
</evidence>
<dbReference type="SUPFAM" id="SSF52172">
    <property type="entry name" value="CheY-like"/>
    <property type="match status" value="1"/>
</dbReference>
<dbReference type="Gene3D" id="3.30.70.270">
    <property type="match status" value="1"/>
</dbReference>
<dbReference type="PROSITE" id="PS50887">
    <property type="entry name" value="GGDEF"/>
    <property type="match status" value="1"/>
</dbReference>
<dbReference type="Proteomes" id="UP001320544">
    <property type="component" value="Chromosome"/>
</dbReference>
<dbReference type="InterPro" id="IPR052155">
    <property type="entry name" value="Biofilm_reg_signaling"/>
</dbReference>
<dbReference type="SMART" id="SM00267">
    <property type="entry name" value="GGDEF"/>
    <property type="match status" value="1"/>
</dbReference>